<sequence length="568" mass="61084">MSANVSPATLDPFVDVKGPEGHQTDTRHTKTSLPEHSGHEEVPSFPFAHTEMSTKEQPLAMAHKDDEKTQTGDVPKTTDKWRVAIATPLGGAHSTPDIRSSIPVAVRRRSLTGIVDTLERGESKGPASGPSIPYRPNASGSRIPITKRSVSESEATQGRAKELMHAQSDSSSSVDSWDFGSDDEVKPVRTIFTGEFRTRPRLSSAAKMTNDSARSPSSITQRSSPARIKYVDLPGSSGAATQQPNPQSTTPVSQNTHNSNESTPKPRNFSRPQITFEMLTKEPKSSAQGTRKPTEATTSPSIKQSSSVAPIPTIPEQSFFRHISGLGSSPHPPRKSSLGAMTNLPTPAEPSSPLSNPSDFGPRKVTFDDIVPGAPERAKSPSRGSRVLGGFRSIFKAKGKKEDAYPSASARQSPPSAPSPGRGSVRSMDTLVQPTGVPDPRVRRVQSALTSTGSPQHPRVYRRSGMTVSPGAPRSVRLAQADGKGVEDARVCIDKMCARARDETTAGRREQFLQLALSLQQQLGDYQAAEREAAEAEGQAKRKGEKKEEAGAVLREQLIHAQVQLNQQ</sequence>
<feature type="compositionally biased region" description="Low complexity" evidence="1">
    <location>
        <begin position="406"/>
        <end position="427"/>
    </location>
</feature>
<accession>A0A2J5HPA9</accession>
<proteinExistence type="predicted"/>
<protein>
    <submittedName>
        <fullName evidence="2">Uncharacterized protein</fullName>
    </submittedName>
</protein>
<evidence type="ECO:0000256" key="1">
    <source>
        <dbReference type="SAM" id="MobiDB-lite"/>
    </source>
</evidence>
<feature type="region of interest" description="Disordered" evidence="1">
    <location>
        <begin position="526"/>
        <end position="553"/>
    </location>
</feature>
<feature type="compositionally biased region" description="Polar residues" evidence="1">
    <location>
        <begin position="285"/>
        <end position="308"/>
    </location>
</feature>
<gene>
    <name evidence="2" type="ORF">BDW42DRAFT_201888</name>
</gene>
<feature type="region of interest" description="Disordered" evidence="1">
    <location>
        <begin position="1"/>
        <end position="43"/>
    </location>
</feature>
<organism evidence="2 3">
    <name type="scientific">Aspergillus taichungensis</name>
    <dbReference type="NCBI Taxonomy" id="482145"/>
    <lineage>
        <taxon>Eukaryota</taxon>
        <taxon>Fungi</taxon>
        <taxon>Dikarya</taxon>
        <taxon>Ascomycota</taxon>
        <taxon>Pezizomycotina</taxon>
        <taxon>Eurotiomycetes</taxon>
        <taxon>Eurotiomycetidae</taxon>
        <taxon>Eurotiales</taxon>
        <taxon>Aspergillaceae</taxon>
        <taxon>Aspergillus</taxon>
        <taxon>Aspergillus subgen. Circumdati</taxon>
    </lineage>
</organism>
<evidence type="ECO:0000313" key="3">
    <source>
        <dbReference type="Proteomes" id="UP000235023"/>
    </source>
</evidence>
<dbReference type="OrthoDB" id="4479550at2759"/>
<feature type="compositionally biased region" description="Basic and acidic residues" evidence="1">
    <location>
        <begin position="528"/>
        <end position="550"/>
    </location>
</feature>
<feature type="compositionally biased region" description="Basic and acidic residues" evidence="1">
    <location>
        <begin position="17"/>
        <end position="28"/>
    </location>
</feature>
<feature type="region of interest" description="Disordered" evidence="1">
    <location>
        <begin position="115"/>
        <end position="473"/>
    </location>
</feature>
<feature type="compositionally biased region" description="Low complexity" evidence="1">
    <location>
        <begin position="168"/>
        <end position="179"/>
    </location>
</feature>
<feature type="compositionally biased region" description="Polar residues" evidence="1">
    <location>
        <begin position="206"/>
        <end position="224"/>
    </location>
</feature>
<dbReference type="AlphaFoldDB" id="A0A2J5HPA9"/>
<keyword evidence="3" id="KW-1185">Reference proteome</keyword>
<reference evidence="3" key="1">
    <citation type="submission" date="2017-12" db="EMBL/GenBank/DDBJ databases">
        <authorList>
            <consortium name="DOE Joint Genome Institute"/>
            <person name="Mondo S.J."/>
            <person name="Kjaerbolling I."/>
            <person name="Vesth T.C."/>
            <person name="Frisvad J.C."/>
            <person name="Nybo J.L."/>
            <person name="Theobald S."/>
            <person name="Kuo A."/>
            <person name="Bowyer P."/>
            <person name="Matsuda Y."/>
            <person name="Lyhne E.K."/>
            <person name="Kogle M.E."/>
            <person name="Clum A."/>
            <person name="Lipzen A."/>
            <person name="Salamov A."/>
            <person name="Ngan C.Y."/>
            <person name="Daum C."/>
            <person name="Chiniquy J."/>
            <person name="Barry K."/>
            <person name="LaButti K."/>
            <person name="Haridas S."/>
            <person name="Simmons B.A."/>
            <person name="Magnuson J.K."/>
            <person name="Mortensen U.H."/>
            <person name="Larsen T.O."/>
            <person name="Grigoriev I.V."/>
            <person name="Baker S.E."/>
            <person name="Andersen M.R."/>
            <person name="Nordberg H.P."/>
            <person name="Cantor M.N."/>
            <person name="Hua S.X."/>
        </authorList>
    </citation>
    <scope>NUCLEOTIDE SEQUENCE [LARGE SCALE GENOMIC DNA]</scope>
    <source>
        <strain evidence="3">IBT 19404</strain>
    </source>
</reference>
<dbReference type="Proteomes" id="UP000235023">
    <property type="component" value="Unassembled WGS sequence"/>
</dbReference>
<dbReference type="EMBL" id="KZ559567">
    <property type="protein sequence ID" value="PLN78991.1"/>
    <property type="molecule type" value="Genomic_DNA"/>
</dbReference>
<name>A0A2J5HPA9_9EURO</name>
<feature type="compositionally biased region" description="Polar residues" evidence="1">
    <location>
        <begin position="238"/>
        <end position="273"/>
    </location>
</feature>
<evidence type="ECO:0000313" key="2">
    <source>
        <dbReference type="EMBL" id="PLN78991.1"/>
    </source>
</evidence>